<dbReference type="GO" id="GO:0006351">
    <property type="term" value="P:DNA-templated transcription"/>
    <property type="evidence" value="ECO:0007669"/>
    <property type="project" value="UniProtKB-UniRule"/>
</dbReference>
<evidence type="ECO:0000256" key="8">
    <source>
        <dbReference type="ARBA" id="ARBA00029924"/>
    </source>
</evidence>
<evidence type="ECO:0000256" key="6">
    <source>
        <dbReference type="ARBA" id="ARBA00022695"/>
    </source>
</evidence>
<comment type="caution">
    <text evidence="12">The sequence shown here is derived from an EMBL/GenBank/DDBJ whole genome shotgun (WGS) entry which is preliminary data.</text>
</comment>
<dbReference type="EMBL" id="DVLU01000047">
    <property type="protein sequence ID" value="HIT85234.1"/>
    <property type="molecule type" value="Genomic_DNA"/>
</dbReference>
<evidence type="ECO:0000256" key="4">
    <source>
        <dbReference type="ARBA" id="ARBA00022478"/>
    </source>
</evidence>
<keyword evidence="5 10" id="KW-0808">Transferase</keyword>
<dbReference type="GO" id="GO:0000428">
    <property type="term" value="C:DNA-directed RNA polymerase complex"/>
    <property type="evidence" value="ECO:0007669"/>
    <property type="project" value="UniProtKB-KW"/>
</dbReference>
<keyword evidence="11" id="KW-0175">Coiled coil</keyword>
<evidence type="ECO:0000313" key="12">
    <source>
        <dbReference type="EMBL" id="HIT85234.1"/>
    </source>
</evidence>
<name>A0A9D1H4A6_9FIRM</name>
<dbReference type="SMART" id="SM01409">
    <property type="entry name" value="RNA_pol_Rpb6"/>
    <property type="match status" value="1"/>
</dbReference>
<evidence type="ECO:0000256" key="11">
    <source>
        <dbReference type="SAM" id="Coils"/>
    </source>
</evidence>
<comment type="similarity">
    <text evidence="1 10">Belongs to the RNA polymerase subunit omega family.</text>
</comment>
<comment type="function">
    <text evidence="10">Promotes RNA polymerase assembly. Latches the N- and C-terminal regions of the beta' subunit thereby facilitating its interaction with the beta and alpha subunits.</text>
</comment>
<dbReference type="GO" id="GO:0003677">
    <property type="term" value="F:DNA binding"/>
    <property type="evidence" value="ECO:0007669"/>
    <property type="project" value="UniProtKB-UniRule"/>
</dbReference>
<feature type="coiled-coil region" evidence="11">
    <location>
        <begin position="65"/>
        <end position="92"/>
    </location>
</feature>
<evidence type="ECO:0000256" key="2">
    <source>
        <dbReference type="ARBA" id="ARBA00012418"/>
    </source>
</evidence>
<dbReference type="HAMAP" id="MF_00366">
    <property type="entry name" value="RNApol_bact_RpoZ"/>
    <property type="match status" value="1"/>
</dbReference>
<evidence type="ECO:0000256" key="3">
    <source>
        <dbReference type="ARBA" id="ARBA00013725"/>
    </source>
</evidence>
<reference evidence="12" key="1">
    <citation type="submission" date="2020-10" db="EMBL/GenBank/DDBJ databases">
        <authorList>
            <person name="Gilroy R."/>
        </authorList>
    </citation>
    <scope>NUCLEOTIDE SEQUENCE</scope>
    <source>
        <strain evidence="12">CHK181-108</strain>
    </source>
</reference>
<dbReference type="SUPFAM" id="SSF63562">
    <property type="entry name" value="RPB6/omega subunit-like"/>
    <property type="match status" value="1"/>
</dbReference>
<dbReference type="Gene3D" id="3.90.940.10">
    <property type="match status" value="1"/>
</dbReference>
<dbReference type="Pfam" id="PF01192">
    <property type="entry name" value="RNA_pol_Rpb6"/>
    <property type="match status" value="1"/>
</dbReference>
<dbReference type="GO" id="GO:0003899">
    <property type="term" value="F:DNA-directed RNA polymerase activity"/>
    <property type="evidence" value="ECO:0007669"/>
    <property type="project" value="UniProtKB-UniRule"/>
</dbReference>
<evidence type="ECO:0000256" key="7">
    <source>
        <dbReference type="ARBA" id="ARBA00023163"/>
    </source>
</evidence>
<evidence type="ECO:0000256" key="9">
    <source>
        <dbReference type="ARBA" id="ARBA00048552"/>
    </source>
</evidence>
<protein>
    <recommendedName>
        <fullName evidence="3 10">DNA-directed RNA polymerase subunit omega</fullName>
        <shortName evidence="10">RNAP omega subunit</shortName>
        <ecNumber evidence="2 10">2.7.7.6</ecNumber>
    </recommendedName>
    <alternativeName>
        <fullName evidence="10">RNA polymerase omega subunit</fullName>
    </alternativeName>
    <alternativeName>
        <fullName evidence="8 10">Transcriptase subunit omega</fullName>
    </alternativeName>
</protein>
<dbReference type="PANTHER" id="PTHR34476:SF1">
    <property type="entry name" value="DNA-DIRECTED RNA POLYMERASE SUBUNIT OMEGA"/>
    <property type="match status" value="1"/>
</dbReference>
<evidence type="ECO:0000256" key="10">
    <source>
        <dbReference type="HAMAP-Rule" id="MF_00366"/>
    </source>
</evidence>
<dbReference type="Proteomes" id="UP000824165">
    <property type="component" value="Unassembled WGS sequence"/>
</dbReference>
<proteinExistence type="inferred from homology"/>
<keyword evidence="6 10" id="KW-0548">Nucleotidyltransferase</keyword>
<dbReference type="EC" id="2.7.7.6" evidence="2 10"/>
<dbReference type="AlphaFoldDB" id="A0A9D1H4A6"/>
<sequence length="129" mass="14324">MMIKPGITELSRYVDSRYTLVTMAAKRARMISEEQSKEEVHDPKEEKPVTVAVNEIANGKVGYVRSEAIRKAREWEKEKAEAMSNLAEAENNPFYMAAAEEVGAVADELKDIALDTDEAAKTAEDSDAE</sequence>
<comment type="catalytic activity">
    <reaction evidence="9 10">
        <text>RNA(n) + a ribonucleoside 5'-triphosphate = RNA(n+1) + diphosphate</text>
        <dbReference type="Rhea" id="RHEA:21248"/>
        <dbReference type="Rhea" id="RHEA-COMP:14527"/>
        <dbReference type="Rhea" id="RHEA-COMP:17342"/>
        <dbReference type="ChEBI" id="CHEBI:33019"/>
        <dbReference type="ChEBI" id="CHEBI:61557"/>
        <dbReference type="ChEBI" id="CHEBI:140395"/>
        <dbReference type="EC" id="2.7.7.6"/>
    </reaction>
</comment>
<organism evidence="12 13">
    <name type="scientific">Candidatus Ornithomonoglobus intestinigallinarum</name>
    <dbReference type="NCBI Taxonomy" id="2840894"/>
    <lineage>
        <taxon>Bacteria</taxon>
        <taxon>Bacillati</taxon>
        <taxon>Bacillota</taxon>
        <taxon>Clostridia</taxon>
        <taxon>Candidatus Ornithomonoglobus</taxon>
    </lineage>
</organism>
<comment type="subunit">
    <text evidence="10">The RNAP catalytic core consists of 2 alpha, 1 beta, 1 beta' and 1 omega subunit. When a sigma factor is associated with the core the holoenzyme is formed, which can initiate transcription.</text>
</comment>
<dbReference type="PANTHER" id="PTHR34476">
    <property type="entry name" value="DNA-DIRECTED RNA POLYMERASE SUBUNIT OMEGA"/>
    <property type="match status" value="1"/>
</dbReference>
<accession>A0A9D1H4A6</accession>
<evidence type="ECO:0000313" key="13">
    <source>
        <dbReference type="Proteomes" id="UP000824165"/>
    </source>
</evidence>
<dbReference type="NCBIfam" id="TIGR00690">
    <property type="entry name" value="rpoZ"/>
    <property type="match status" value="1"/>
</dbReference>
<keyword evidence="4 10" id="KW-0240">DNA-directed RNA polymerase</keyword>
<dbReference type="InterPro" id="IPR036161">
    <property type="entry name" value="RPB6/omega-like_sf"/>
</dbReference>
<dbReference type="InterPro" id="IPR003716">
    <property type="entry name" value="DNA-dir_RNA_pol_omega"/>
</dbReference>
<reference evidence="12" key="2">
    <citation type="journal article" date="2021" name="PeerJ">
        <title>Extensive microbial diversity within the chicken gut microbiome revealed by metagenomics and culture.</title>
        <authorList>
            <person name="Gilroy R."/>
            <person name="Ravi A."/>
            <person name="Getino M."/>
            <person name="Pursley I."/>
            <person name="Horton D.L."/>
            <person name="Alikhan N.F."/>
            <person name="Baker D."/>
            <person name="Gharbi K."/>
            <person name="Hall N."/>
            <person name="Watson M."/>
            <person name="Adriaenssens E.M."/>
            <person name="Foster-Nyarko E."/>
            <person name="Jarju S."/>
            <person name="Secka A."/>
            <person name="Antonio M."/>
            <person name="Oren A."/>
            <person name="Chaudhuri R.R."/>
            <person name="La Ragione R."/>
            <person name="Hildebrand F."/>
            <person name="Pallen M.J."/>
        </authorList>
    </citation>
    <scope>NUCLEOTIDE SEQUENCE</scope>
    <source>
        <strain evidence="12">CHK181-108</strain>
    </source>
</reference>
<dbReference type="InterPro" id="IPR006110">
    <property type="entry name" value="Pol_omega/Rpo6/RPB6"/>
</dbReference>
<evidence type="ECO:0000256" key="1">
    <source>
        <dbReference type="ARBA" id="ARBA00006711"/>
    </source>
</evidence>
<evidence type="ECO:0000256" key="5">
    <source>
        <dbReference type="ARBA" id="ARBA00022679"/>
    </source>
</evidence>
<keyword evidence="7 10" id="KW-0804">Transcription</keyword>
<gene>
    <name evidence="10" type="primary">rpoZ</name>
    <name evidence="12" type="ORF">IAA60_04920</name>
</gene>